<dbReference type="InterPro" id="IPR004384">
    <property type="entry name" value="RNA_MeTrfase_TrmJ/LasT"/>
</dbReference>
<dbReference type="EMBL" id="SMAF01000005">
    <property type="protein sequence ID" value="TCS99585.1"/>
    <property type="molecule type" value="Genomic_DNA"/>
</dbReference>
<comment type="subunit">
    <text evidence="5">Homodimer.</text>
</comment>
<dbReference type="GO" id="GO:0005829">
    <property type="term" value="C:cytosol"/>
    <property type="evidence" value="ECO:0007669"/>
    <property type="project" value="TreeGrafter"/>
</dbReference>
<evidence type="ECO:0000259" key="6">
    <source>
        <dbReference type="Pfam" id="PF00588"/>
    </source>
</evidence>
<dbReference type="RefSeq" id="WP_123521633.1">
    <property type="nucleotide sequence ID" value="NZ_JBHLWF010000028.1"/>
</dbReference>
<dbReference type="GO" id="GO:0002128">
    <property type="term" value="P:tRNA nucleoside ribose methylation"/>
    <property type="evidence" value="ECO:0007669"/>
    <property type="project" value="TreeGrafter"/>
</dbReference>
<evidence type="ECO:0000256" key="3">
    <source>
        <dbReference type="ARBA" id="ARBA00022679"/>
    </source>
</evidence>
<dbReference type="Proteomes" id="UP000294599">
    <property type="component" value="Unassembled WGS sequence"/>
</dbReference>
<dbReference type="Gene3D" id="3.40.1280.10">
    <property type="match status" value="1"/>
</dbReference>
<dbReference type="PANTHER" id="PTHR42786:SF2">
    <property type="entry name" value="TRNA (CYTIDINE_URIDINE-2'-O-)-METHYLTRANSFERASE TRMJ"/>
    <property type="match status" value="1"/>
</dbReference>
<gene>
    <name evidence="5" type="primary">trmJ</name>
    <name evidence="7" type="ORF">EDC25_10517</name>
</gene>
<accession>A0A4R3LJ63</accession>
<reference evidence="7 8" key="1">
    <citation type="submission" date="2019-03" db="EMBL/GenBank/DDBJ databases">
        <title>Genomic Encyclopedia of Type Strains, Phase IV (KMG-IV): sequencing the most valuable type-strain genomes for metagenomic binning, comparative biology and taxonomic classification.</title>
        <authorList>
            <person name="Goeker M."/>
        </authorList>
    </citation>
    <scope>NUCLEOTIDE SEQUENCE [LARGE SCALE GENOMIC DNA]</scope>
    <source>
        <strain evidence="7 8">DSM 21944</strain>
    </source>
</reference>
<comment type="catalytic activity">
    <reaction evidence="5">
        <text>cytidine(32) in tRNA + S-adenosyl-L-methionine = 2'-O-methylcytidine(32) in tRNA + S-adenosyl-L-homocysteine + H(+)</text>
        <dbReference type="Rhea" id="RHEA:42932"/>
        <dbReference type="Rhea" id="RHEA-COMP:10288"/>
        <dbReference type="Rhea" id="RHEA-COMP:10289"/>
        <dbReference type="ChEBI" id="CHEBI:15378"/>
        <dbReference type="ChEBI" id="CHEBI:57856"/>
        <dbReference type="ChEBI" id="CHEBI:59789"/>
        <dbReference type="ChEBI" id="CHEBI:74495"/>
        <dbReference type="ChEBI" id="CHEBI:82748"/>
        <dbReference type="EC" id="2.1.1.200"/>
    </reaction>
</comment>
<comment type="similarity">
    <text evidence="1">Belongs to the class IV-like SAM-binding methyltransferase superfamily. RNA methyltransferase TrmH family.</text>
</comment>
<dbReference type="Pfam" id="PF00588">
    <property type="entry name" value="SpoU_methylase"/>
    <property type="match status" value="1"/>
</dbReference>
<sequence>MSLLDRVRVVLIETTQPGNIGSSARAMKTMGLDRLHLVAPRLFPHDEATALAAGATDVLDRAVLHGALDPAIADCQLLVGASARRRGVALPELSPREAAAALLDAARGGVEVGLLFGTERTGLSNEELQRCHACVRIPANPAYSSLNLSQAVQVLSYELRIAALDSGEVVDPDPEAGPRERPATSAEMEGFFRHLDEALHAIDFHKGKDGTTITRRLRRLFLRAQMSEREVAILHGVLADTERMARLAGRG</sequence>
<keyword evidence="2 5" id="KW-0489">Methyltransferase</keyword>
<evidence type="ECO:0000256" key="5">
    <source>
        <dbReference type="RuleBase" id="RU362024"/>
    </source>
</evidence>
<dbReference type="InterPro" id="IPR001537">
    <property type="entry name" value="SpoU_MeTrfase"/>
</dbReference>
<dbReference type="OrthoDB" id="9806346at2"/>
<dbReference type="EC" id="2.1.1.200" evidence="5"/>
<keyword evidence="5" id="KW-0819">tRNA processing</keyword>
<evidence type="ECO:0000313" key="8">
    <source>
        <dbReference type="Proteomes" id="UP000294599"/>
    </source>
</evidence>
<dbReference type="AlphaFoldDB" id="A0A4R3LJ63"/>
<evidence type="ECO:0000256" key="2">
    <source>
        <dbReference type="ARBA" id="ARBA00022603"/>
    </source>
</evidence>
<dbReference type="GO" id="GO:0106339">
    <property type="term" value="F:tRNA (cytidine(32)-2'-O)-methyltransferase activity"/>
    <property type="evidence" value="ECO:0007669"/>
    <property type="project" value="RHEA"/>
</dbReference>
<comment type="subcellular location">
    <subcellularLocation>
        <location evidence="5">Cytoplasm</location>
    </subcellularLocation>
</comment>
<keyword evidence="5" id="KW-0963">Cytoplasm</keyword>
<comment type="catalytic activity">
    <reaction evidence="5">
        <text>uridine(32) in tRNA + S-adenosyl-L-methionine = 2'-O-methyluridine(32) in tRNA + S-adenosyl-L-homocysteine + H(+)</text>
        <dbReference type="Rhea" id="RHEA:42936"/>
        <dbReference type="Rhea" id="RHEA-COMP:10107"/>
        <dbReference type="Rhea" id="RHEA-COMP:10290"/>
        <dbReference type="ChEBI" id="CHEBI:15378"/>
        <dbReference type="ChEBI" id="CHEBI:57856"/>
        <dbReference type="ChEBI" id="CHEBI:59789"/>
        <dbReference type="ChEBI" id="CHEBI:65315"/>
        <dbReference type="ChEBI" id="CHEBI:74478"/>
        <dbReference type="EC" id="2.1.1.200"/>
    </reaction>
</comment>
<dbReference type="InterPro" id="IPR029028">
    <property type="entry name" value="Alpha/beta_knot_MTases"/>
</dbReference>
<keyword evidence="8" id="KW-1185">Reference proteome</keyword>
<dbReference type="GO" id="GO:0160206">
    <property type="term" value="F:tRNA (cytidine(32)/uridine(32)-2'-O)-methyltransferase activity"/>
    <property type="evidence" value="ECO:0007669"/>
    <property type="project" value="UniProtKB-EC"/>
</dbReference>
<name>A0A4R3LJ63_9GAMM</name>
<keyword evidence="3 7" id="KW-0808">Transferase</keyword>
<comment type="caution">
    <text evidence="7">The sequence shown here is derived from an EMBL/GenBank/DDBJ whole genome shotgun (WGS) entry which is preliminary data.</text>
</comment>
<proteinExistence type="inferred from homology"/>
<evidence type="ECO:0000256" key="1">
    <source>
        <dbReference type="ARBA" id="ARBA00007228"/>
    </source>
</evidence>
<dbReference type="PANTHER" id="PTHR42786">
    <property type="entry name" value="TRNA/RRNA METHYLTRANSFERASE"/>
    <property type="match status" value="1"/>
</dbReference>
<dbReference type="Gene3D" id="1.10.8.590">
    <property type="match status" value="1"/>
</dbReference>
<dbReference type="SUPFAM" id="SSF75217">
    <property type="entry name" value="alpha/beta knot"/>
    <property type="match status" value="1"/>
</dbReference>
<evidence type="ECO:0000256" key="4">
    <source>
        <dbReference type="ARBA" id="ARBA00022691"/>
    </source>
</evidence>
<dbReference type="FunFam" id="3.40.1280.10:FF:000006">
    <property type="entry name" value="Uncharacterized tRNA/rRNA methyltransferase HI_0380"/>
    <property type="match status" value="1"/>
</dbReference>
<dbReference type="PIRSF" id="PIRSF004808">
    <property type="entry name" value="LasT"/>
    <property type="match status" value="1"/>
</dbReference>
<evidence type="ECO:0000313" key="7">
    <source>
        <dbReference type="EMBL" id="TCS99585.1"/>
    </source>
</evidence>
<dbReference type="NCBIfam" id="TIGR00050">
    <property type="entry name" value="rRNA_methyl_1"/>
    <property type="match status" value="1"/>
</dbReference>
<organism evidence="7 8">
    <name type="scientific">Pseudofulvimonas gallinarii</name>
    <dbReference type="NCBI Taxonomy" id="634155"/>
    <lineage>
        <taxon>Bacteria</taxon>
        <taxon>Pseudomonadati</taxon>
        <taxon>Pseudomonadota</taxon>
        <taxon>Gammaproteobacteria</taxon>
        <taxon>Lysobacterales</taxon>
        <taxon>Rhodanobacteraceae</taxon>
        <taxon>Pseudofulvimonas</taxon>
    </lineage>
</organism>
<dbReference type="InterPro" id="IPR029026">
    <property type="entry name" value="tRNA_m1G_MTases_N"/>
</dbReference>
<comment type="function">
    <text evidence="5">Catalyzes the formation of 2'O-methylated cytidine (Cm32) or 2'O-methylated uridine (Um32) at position 32 in tRNA.</text>
</comment>
<keyword evidence="4 5" id="KW-0949">S-adenosyl-L-methionine</keyword>
<protein>
    <recommendedName>
        <fullName evidence="5">tRNA (cytidine/uridine-2'-O-)-methyltransferase TrmJ</fullName>
        <ecNumber evidence="5">2.1.1.200</ecNumber>
    </recommendedName>
    <alternativeName>
        <fullName evidence="5">tRNA (cytidine(32)/uridine(32)-2'-O)-methyltransferase</fullName>
    </alternativeName>
    <alternativeName>
        <fullName evidence="5">tRNA Cm32/Um32 methyltransferase</fullName>
    </alternativeName>
</protein>
<feature type="domain" description="tRNA/rRNA methyltransferase SpoU type" evidence="6">
    <location>
        <begin position="7"/>
        <end position="157"/>
    </location>
</feature>
<dbReference type="GO" id="GO:0003723">
    <property type="term" value="F:RNA binding"/>
    <property type="evidence" value="ECO:0007669"/>
    <property type="project" value="InterPro"/>
</dbReference>
<dbReference type="CDD" id="cd18093">
    <property type="entry name" value="SpoU-like_TrmJ"/>
    <property type="match status" value="1"/>
</dbReference>